<keyword evidence="17" id="KW-1185">Reference proteome</keyword>
<evidence type="ECO:0000313" key="17">
    <source>
        <dbReference type="Proteomes" id="UP000825729"/>
    </source>
</evidence>
<dbReference type="PROSITE" id="PS00141">
    <property type="entry name" value="ASP_PROTEASE"/>
    <property type="match status" value="2"/>
</dbReference>
<dbReference type="FunFam" id="2.40.70.10:FF:000014">
    <property type="entry name" value="Aspartyl protease family protein 1"/>
    <property type="match status" value="1"/>
</dbReference>
<reference evidence="16 17" key="1">
    <citation type="submission" date="2021-07" db="EMBL/GenBank/DDBJ databases">
        <title>The Aristolochia fimbriata genome: insights into angiosperm evolution, floral development and chemical biosynthesis.</title>
        <authorList>
            <person name="Jiao Y."/>
        </authorList>
    </citation>
    <scope>NUCLEOTIDE SEQUENCE [LARGE SCALE GENOMIC DNA]</scope>
    <source>
        <strain evidence="16">IBCAS-2021</strain>
        <tissue evidence="16">Leaf</tissue>
    </source>
</reference>
<dbReference type="FunFam" id="2.40.70.10:FF:000012">
    <property type="entry name" value="Aspartyl protease family protein 1"/>
    <property type="match status" value="1"/>
</dbReference>
<evidence type="ECO:0000313" key="16">
    <source>
        <dbReference type="EMBL" id="KAG9442881.1"/>
    </source>
</evidence>
<feature type="active site" evidence="11">
    <location>
        <position position="128"/>
    </location>
</feature>
<dbReference type="GO" id="GO:0004190">
    <property type="term" value="F:aspartic-type endopeptidase activity"/>
    <property type="evidence" value="ECO:0007669"/>
    <property type="project" value="UniProtKB-KW"/>
</dbReference>
<feature type="domain" description="Peptidase A1" evidence="15">
    <location>
        <begin position="110"/>
        <end position="449"/>
    </location>
</feature>
<dbReference type="InterPro" id="IPR021109">
    <property type="entry name" value="Peptidase_aspartic_dom_sf"/>
</dbReference>
<dbReference type="PANTHER" id="PTHR13683:SF826">
    <property type="entry name" value="ASPARTYL PROTEASE FAMILY PROTEIN 1"/>
    <property type="match status" value="1"/>
</dbReference>
<dbReference type="AlphaFoldDB" id="A0AAV7E3E3"/>
<organism evidence="16 17">
    <name type="scientific">Aristolochia fimbriata</name>
    <name type="common">White veined hardy Dutchman's pipe vine</name>
    <dbReference type="NCBI Taxonomy" id="158543"/>
    <lineage>
        <taxon>Eukaryota</taxon>
        <taxon>Viridiplantae</taxon>
        <taxon>Streptophyta</taxon>
        <taxon>Embryophyta</taxon>
        <taxon>Tracheophyta</taxon>
        <taxon>Spermatophyta</taxon>
        <taxon>Magnoliopsida</taxon>
        <taxon>Magnoliidae</taxon>
        <taxon>Piperales</taxon>
        <taxon>Aristolochiaceae</taxon>
        <taxon>Aristolochia</taxon>
    </lineage>
</organism>
<dbReference type="InterPro" id="IPR001461">
    <property type="entry name" value="Aspartic_peptidase_A1"/>
</dbReference>
<dbReference type="InterPro" id="IPR032861">
    <property type="entry name" value="TAXi_N"/>
</dbReference>
<comment type="subcellular location">
    <subcellularLocation>
        <location evidence="1">Cell membrane</location>
        <topology evidence="1">Lipid-anchor</topology>
    </subcellularLocation>
</comment>
<dbReference type="PANTHER" id="PTHR13683">
    <property type="entry name" value="ASPARTYL PROTEASES"/>
    <property type="match status" value="1"/>
</dbReference>
<feature type="signal peptide" evidence="14">
    <location>
        <begin position="1"/>
        <end position="28"/>
    </location>
</feature>
<feature type="region of interest" description="Disordered" evidence="13">
    <location>
        <begin position="453"/>
        <end position="512"/>
    </location>
</feature>
<evidence type="ECO:0000256" key="3">
    <source>
        <dbReference type="ARBA" id="ARBA00022475"/>
    </source>
</evidence>
<dbReference type="Pfam" id="PF14543">
    <property type="entry name" value="TAXi_N"/>
    <property type="match status" value="1"/>
</dbReference>
<keyword evidence="8" id="KW-0472">Membrane</keyword>
<dbReference type="Proteomes" id="UP000825729">
    <property type="component" value="Unassembled WGS sequence"/>
</dbReference>
<keyword evidence="3" id="KW-1003">Cell membrane</keyword>
<dbReference type="InterPro" id="IPR033121">
    <property type="entry name" value="PEPTIDASE_A1"/>
</dbReference>
<dbReference type="Gene3D" id="2.40.70.10">
    <property type="entry name" value="Acid Proteases"/>
    <property type="match status" value="2"/>
</dbReference>
<gene>
    <name evidence="16" type="ORF">H6P81_018735</name>
</gene>
<evidence type="ECO:0000256" key="9">
    <source>
        <dbReference type="ARBA" id="ARBA00023180"/>
    </source>
</evidence>
<evidence type="ECO:0000256" key="14">
    <source>
        <dbReference type="SAM" id="SignalP"/>
    </source>
</evidence>
<dbReference type="InterPro" id="IPR032799">
    <property type="entry name" value="TAXi_C"/>
</dbReference>
<feature type="compositionally biased region" description="Polar residues" evidence="13">
    <location>
        <begin position="495"/>
        <end position="512"/>
    </location>
</feature>
<feature type="compositionally biased region" description="Basic and acidic residues" evidence="13">
    <location>
        <begin position="485"/>
        <end position="494"/>
    </location>
</feature>
<dbReference type="PROSITE" id="PS51767">
    <property type="entry name" value="PEPTIDASE_A1"/>
    <property type="match status" value="1"/>
</dbReference>
<sequence>MASRTETLVLLLLALGALRVLDFRKCYAKTFSFDVHHRFSDHVQKWVAAGAGRGVVPRDWPKMGTVDYYAALAHRDRTFRGRGLADDPDRTFTFSDGNETVKLASLGFLHYTVVSLGTPNVTFLVALDTGSDLFWVPCDCISCAPTSSSRYQYNLDFSIYSPNASTTSSRVSCNHSLCEEKSKCVGSEGCPYNVAYVSADTSSSGFLVEDVMYLTSEDGKHDIVAAPITFGCGQVQTGSFLDAAAPNGLFGLGMEKVSVPSILSAAGLTPNSFSMCFGRDGIGRITFGDKGSPDQNETPFNLRQSHPTYNVTVAGVLVGANLKNTSFHAIIDSGTSFTYLADPAYTLLSESFHSQALDPRRTSDERIPFEYCYSMSPNQNGSLIPRVSLTMNGGAEYLVYDPIIVIAIQGELLYCLAVVKSHDISIIGQNFMTGNRIIFDREKMVLGWKKSDCYSSEDSSSTLPLDPRKNSTAEAPSVTVGPDKYGPEATKETGSRGTQGSVVTSTNHSPPSSLSCLGQAKIFLLLCIVYLAIL</sequence>
<evidence type="ECO:0000256" key="2">
    <source>
        <dbReference type="ARBA" id="ARBA00007447"/>
    </source>
</evidence>
<evidence type="ECO:0000256" key="11">
    <source>
        <dbReference type="PIRSR" id="PIRSR601461-1"/>
    </source>
</evidence>
<proteinExistence type="inferred from homology"/>
<keyword evidence="4 12" id="KW-0645">Protease</keyword>
<comment type="similarity">
    <text evidence="2 12">Belongs to the peptidase A1 family.</text>
</comment>
<dbReference type="PRINTS" id="PR00792">
    <property type="entry name" value="PEPSIN"/>
</dbReference>
<evidence type="ECO:0000256" key="8">
    <source>
        <dbReference type="ARBA" id="ARBA00023136"/>
    </source>
</evidence>
<evidence type="ECO:0000256" key="5">
    <source>
        <dbReference type="ARBA" id="ARBA00022729"/>
    </source>
</evidence>
<name>A0AAV7E3E3_ARIFI</name>
<keyword evidence="6 12" id="KW-0064">Aspartyl protease</keyword>
<dbReference type="Pfam" id="PF14541">
    <property type="entry name" value="TAXi_C"/>
    <property type="match status" value="1"/>
</dbReference>
<keyword evidence="5 14" id="KW-0732">Signal</keyword>
<keyword evidence="7 12" id="KW-0378">Hydrolase</keyword>
<dbReference type="GO" id="GO:0006508">
    <property type="term" value="P:proteolysis"/>
    <property type="evidence" value="ECO:0007669"/>
    <property type="project" value="UniProtKB-KW"/>
</dbReference>
<keyword evidence="10" id="KW-0449">Lipoprotein</keyword>
<dbReference type="GO" id="GO:0005886">
    <property type="term" value="C:plasma membrane"/>
    <property type="evidence" value="ECO:0007669"/>
    <property type="project" value="UniProtKB-SubCell"/>
</dbReference>
<evidence type="ECO:0000256" key="12">
    <source>
        <dbReference type="RuleBase" id="RU000454"/>
    </source>
</evidence>
<evidence type="ECO:0000256" key="13">
    <source>
        <dbReference type="SAM" id="MobiDB-lite"/>
    </source>
</evidence>
<evidence type="ECO:0000256" key="1">
    <source>
        <dbReference type="ARBA" id="ARBA00004193"/>
    </source>
</evidence>
<protein>
    <recommendedName>
        <fullName evidence="15">Peptidase A1 domain-containing protein</fullName>
    </recommendedName>
</protein>
<evidence type="ECO:0000256" key="6">
    <source>
        <dbReference type="ARBA" id="ARBA00022750"/>
    </source>
</evidence>
<feature type="active site" evidence="11">
    <location>
        <position position="332"/>
    </location>
</feature>
<keyword evidence="9" id="KW-0325">Glycoprotein</keyword>
<evidence type="ECO:0000256" key="10">
    <source>
        <dbReference type="ARBA" id="ARBA00023288"/>
    </source>
</evidence>
<comment type="caution">
    <text evidence="16">The sequence shown here is derived from an EMBL/GenBank/DDBJ whole genome shotgun (WGS) entry which is preliminary data.</text>
</comment>
<accession>A0AAV7E3E3</accession>
<evidence type="ECO:0000256" key="7">
    <source>
        <dbReference type="ARBA" id="ARBA00022801"/>
    </source>
</evidence>
<feature type="chain" id="PRO_5043664149" description="Peptidase A1 domain-containing protein" evidence="14">
    <location>
        <begin position="29"/>
        <end position="534"/>
    </location>
</feature>
<evidence type="ECO:0000256" key="4">
    <source>
        <dbReference type="ARBA" id="ARBA00022670"/>
    </source>
</evidence>
<dbReference type="SUPFAM" id="SSF50630">
    <property type="entry name" value="Acid proteases"/>
    <property type="match status" value="1"/>
</dbReference>
<dbReference type="InterPro" id="IPR001969">
    <property type="entry name" value="Aspartic_peptidase_AS"/>
</dbReference>
<evidence type="ECO:0000259" key="15">
    <source>
        <dbReference type="PROSITE" id="PS51767"/>
    </source>
</evidence>
<dbReference type="EMBL" id="JAINDJ010000007">
    <property type="protein sequence ID" value="KAG9442881.1"/>
    <property type="molecule type" value="Genomic_DNA"/>
</dbReference>